<dbReference type="GO" id="GO:0008199">
    <property type="term" value="F:ferric iron binding"/>
    <property type="evidence" value="ECO:0007669"/>
    <property type="project" value="InterPro"/>
</dbReference>
<feature type="domain" description="Ferritin/DPS" evidence="3">
    <location>
        <begin position="31"/>
        <end position="165"/>
    </location>
</feature>
<protein>
    <submittedName>
        <fullName evidence="4">DNA protection during starvation protein 1</fullName>
        <ecNumber evidence="4">1.16.-.-</ecNumber>
    </submittedName>
</protein>
<dbReference type="PATRIC" id="fig|857265.3.peg.1309"/>
<evidence type="ECO:0000313" key="5">
    <source>
        <dbReference type="Proteomes" id="UP000037939"/>
    </source>
</evidence>
<dbReference type="PANTHER" id="PTHR42932">
    <property type="entry name" value="GENERAL STRESS PROTEIN 20U"/>
    <property type="match status" value="1"/>
</dbReference>
<dbReference type="AlphaFoldDB" id="A0A0N0GQ31"/>
<dbReference type="CDD" id="cd01043">
    <property type="entry name" value="DPS"/>
    <property type="match status" value="1"/>
</dbReference>
<dbReference type="OrthoDB" id="9797687at2"/>
<dbReference type="PIRSF" id="PIRSF005900">
    <property type="entry name" value="Dps"/>
    <property type="match status" value="1"/>
</dbReference>
<accession>A0A0N0GQ31</accession>
<comment type="similarity">
    <text evidence="1 2">Belongs to the Dps family.</text>
</comment>
<dbReference type="InterPro" id="IPR002177">
    <property type="entry name" value="DPS_DNA-bd"/>
</dbReference>
<dbReference type="STRING" id="857265.WG78_06385"/>
<dbReference type="EMBL" id="LAQT01000003">
    <property type="protein sequence ID" value="KPC54255.1"/>
    <property type="molecule type" value="Genomic_DNA"/>
</dbReference>
<organism evidence="4 5">
    <name type="scientific">Amantichitinum ursilacus</name>
    <dbReference type="NCBI Taxonomy" id="857265"/>
    <lineage>
        <taxon>Bacteria</taxon>
        <taxon>Pseudomonadati</taxon>
        <taxon>Pseudomonadota</taxon>
        <taxon>Betaproteobacteria</taxon>
        <taxon>Neisseriales</taxon>
        <taxon>Chitinibacteraceae</taxon>
        <taxon>Amantichitinum</taxon>
    </lineage>
</organism>
<evidence type="ECO:0000256" key="1">
    <source>
        <dbReference type="ARBA" id="ARBA00009497"/>
    </source>
</evidence>
<dbReference type="Pfam" id="PF00210">
    <property type="entry name" value="Ferritin"/>
    <property type="match status" value="1"/>
</dbReference>
<comment type="caution">
    <text evidence="4">The sequence shown here is derived from an EMBL/GenBank/DDBJ whole genome shotgun (WGS) entry which is preliminary data.</text>
</comment>
<evidence type="ECO:0000256" key="2">
    <source>
        <dbReference type="RuleBase" id="RU003875"/>
    </source>
</evidence>
<dbReference type="SUPFAM" id="SSF47240">
    <property type="entry name" value="Ferritin-like"/>
    <property type="match status" value="1"/>
</dbReference>
<sequence length="172" mass="19621">MTDATKLGAHRAAPLKTPTALSKEAVTNISAELNVLLADTFALYLKTKNYHWHMSGPYFRDYHLLLDEQADQIFAITDPVAERVRKLGGTTLRSTGHIVRLQRLLDNDAEFVTPDDMLAELREDNLTFANHMRATHALCDEYNDVATASLLEQWIDEAERRTWFLFESGRRS</sequence>
<gene>
    <name evidence="4" type="primary">dps1</name>
    <name evidence="4" type="ORF">WG78_06385</name>
</gene>
<dbReference type="Gene3D" id="1.20.1260.10">
    <property type="match status" value="1"/>
</dbReference>
<dbReference type="Proteomes" id="UP000037939">
    <property type="component" value="Unassembled WGS sequence"/>
</dbReference>
<dbReference type="PANTHER" id="PTHR42932:SF3">
    <property type="entry name" value="DNA PROTECTION DURING STARVATION PROTEIN"/>
    <property type="match status" value="1"/>
</dbReference>
<reference evidence="4 5" key="1">
    <citation type="submission" date="2015-07" db="EMBL/GenBank/DDBJ databases">
        <title>Draft genome sequence of the Amantichitinum ursilacus IGB-41, a new chitin-degrading bacterium.</title>
        <authorList>
            <person name="Kirstahler P."/>
            <person name="Guenther M."/>
            <person name="Grumaz C."/>
            <person name="Rupp S."/>
            <person name="Zibek S."/>
            <person name="Sohn K."/>
        </authorList>
    </citation>
    <scope>NUCLEOTIDE SEQUENCE [LARGE SCALE GENOMIC DNA]</scope>
    <source>
        <strain evidence="4 5">IGB-41</strain>
    </source>
</reference>
<dbReference type="InterPro" id="IPR012347">
    <property type="entry name" value="Ferritin-like"/>
</dbReference>
<keyword evidence="4" id="KW-0560">Oxidoreductase</keyword>
<dbReference type="PRINTS" id="PR01346">
    <property type="entry name" value="HELNAPAPROT"/>
</dbReference>
<dbReference type="RefSeq" id="WP_053936943.1">
    <property type="nucleotide sequence ID" value="NZ_LAQT01000003.1"/>
</dbReference>
<dbReference type="GO" id="GO:0016491">
    <property type="term" value="F:oxidoreductase activity"/>
    <property type="evidence" value="ECO:0007669"/>
    <property type="project" value="UniProtKB-KW"/>
</dbReference>
<dbReference type="EC" id="1.16.-.-" evidence="4"/>
<evidence type="ECO:0000259" key="3">
    <source>
        <dbReference type="Pfam" id="PF00210"/>
    </source>
</evidence>
<evidence type="ECO:0000313" key="4">
    <source>
        <dbReference type="EMBL" id="KPC54255.1"/>
    </source>
</evidence>
<dbReference type="InterPro" id="IPR009078">
    <property type="entry name" value="Ferritin-like_SF"/>
</dbReference>
<dbReference type="InterPro" id="IPR008331">
    <property type="entry name" value="Ferritin_DPS_dom"/>
</dbReference>
<proteinExistence type="inferred from homology"/>
<name>A0A0N0GQ31_9NEIS</name>
<keyword evidence="5" id="KW-1185">Reference proteome</keyword>